<reference evidence="1" key="1">
    <citation type="journal article" date="2015" name="Nature">
        <title>Complex archaea that bridge the gap between prokaryotes and eukaryotes.</title>
        <authorList>
            <person name="Spang A."/>
            <person name="Saw J.H."/>
            <person name="Jorgensen S.L."/>
            <person name="Zaremba-Niedzwiedzka K."/>
            <person name="Martijn J."/>
            <person name="Lind A.E."/>
            <person name="van Eijk R."/>
            <person name="Schleper C."/>
            <person name="Guy L."/>
            <person name="Ettema T.J."/>
        </authorList>
    </citation>
    <scope>NUCLEOTIDE SEQUENCE</scope>
</reference>
<dbReference type="AlphaFoldDB" id="A0A0F8W3G2"/>
<dbReference type="EMBL" id="LAZR01067667">
    <property type="protein sequence ID" value="KKK51128.1"/>
    <property type="molecule type" value="Genomic_DNA"/>
</dbReference>
<sequence length="185" mass="22019">WQGKYGKTEIKTEEVLEKEKKLEIIKYRIIENKTCPKCAKKMDKKKSHYECQHCGEIVILEGYNQPIFNIQAMDLDLQFHGNFPINFYLPVSGLTVKWLMGEWKSIVVIYSKDNPNKKWLRFYWWVRDLSNILKFGQREMGEGTQLGWKTQRGVSSPNIYDKKSIRQLINALRKISQELKWEVKN</sequence>
<comment type="caution">
    <text evidence="1">The sequence shown here is derived from an EMBL/GenBank/DDBJ whole genome shotgun (WGS) entry which is preliminary data.</text>
</comment>
<proteinExistence type="predicted"/>
<evidence type="ECO:0000313" key="1">
    <source>
        <dbReference type="EMBL" id="KKK51128.1"/>
    </source>
</evidence>
<accession>A0A0F8W3G2</accession>
<protein>
    <submittedName>
        <fullName evidence="1">Uncharacterized protein</fullName>
    </submittedName>
</protein>
<name>A0A0F8W3G2_9ZZZZ</name>
<feature type="non-terminal residue" evidence="1">
    <location>
        <position position="1"/>
    </location>
</feature>
<gene>
    <name evidence="1" type="ORF">LCGC14_3118080</name>
</gene>
<organism evidence="1">
    <name type="scientific">marine sediment metagenome</name>
    <dbReference type="NCBI Taxonomy" id="412755"/>
    <lineage>
        <taxon>unclassified sequences</taxon>
        <taxon>metagenomes</taxon>
        <taxon>ecological metagenomes</taxon>
    </lineage>
</organism>